<accession>A0A7V3PTY1</accession>
<evidence type="ECO:0000256" key="9">
    <source>
        <dbReference type="ARBA" id="ARBA00023027"/>
    </source>
</evidence>
<proteinExistence type="inferred from homology"/>
<keyword evidence="9 12" id="KW-0520">NAD</keyword>
<feature type="binding site" evidence="12">
    <location>
        <begin position="12"/>
        <end position="17"/>
    </location>
    <ligand>
        <name>FAD</name>
        <dbReference type="ChEBI" id="CHEBI:57692"/>
    </ligand>
</feature>
<evidence type="ECO:0000256" key="11">
    <source>
        <dbReference type="ARBA" id="ARBA00031800"/>
    </source>
</evidence>
<dbReference type="GO" id="GO:0005829">
    <property type="term" value="C:cytosol"/>
    <property type="evidence" value="ECO:0007669"/>
    <property type="project" value="TreeGrafter"/>
</dbReference>
<feature type="domain" description="tRNA uridine 5-carboxymethylaminomethyl modification enzyme C-terminal subdomain" evidence="13">
    <location>
        <begin position="543"/>
        <end position="614"/>
    </location>
</feature>
<evidence type="ECO:0000256" key="7">
    <source>
        <dbReference type="ARBA" id="ARBA00022694"/>
    </source>
</evidence>
<dbReference type="InterPro" id="IPR036188">
    <property type="entry name" value="FAD/NAD-bd_sf"/>
</dbReference>
<dbReference type="InterPro" id="IPR020595">
    <property type="entry name" value="MnmG-rel_CS"/>
</dbReference>
<evidence type="ECO:0000256" key="6">
    <source>
        <dbReference type="ARBA" id="ARBA00022630"/>
    </source>
</evidence>
<keyword evidence="5 12" id="KW-0963">Cytoplasm</keyword>
<dbReference type="InterPro" id="IPR049312">
    <property type="entry name" value="GIDA_C_N"/>
</dbReference>
<evidence type="ECO:0000256" key="1">
    <source>
        <dbReference type="ARBA" id="ARBA00001974"/>
    </source>
</evidence>
<evidence type="ECO:0000256" key="8">
    <source>
        <dbReference type="ARBA" id="ARBA00022827"/>
    </source>
</evidence>
<comment type="similarity">
    <text evidence="3 12">Belongs to the MnmG family.</text>
</comment>
<evidence type="ECO:0000259" key="13">
    <source>
        <dbReference type="SMART" id="SM01228"/>
    </source>
</evidence>
<dbReference type="SUPFAM" id="SSF51905">
    <property type="entry name" value="FAD/NAD(P)-binding domain"/>
    <property type="match status" value="1"/>
</dbReference>
<evidence type="ECO:0000313" key="14">
    <source>
        <dbReference type="EMBL" id="HGD13327.1"/>
    </source>
</evidence>
<dbReference type="InterPro" id="IPR040131">
    <property type="entry name" value="MnmG_N"/>
</dbReference>
<keyword evidence="7 12" id="KW-0819">tRNA processing</keyword>
<comment type="cofactor">
    <cofactor evidence="1 12">
        <name>FAD</name>
        <dbReference type="ChEBI" id="CHEBI:57692"/>
    </cofactor>
</comment>
<evidence type="ECO:0000256" key="10">
    <source>
        <dbReference type="ARBA" id="ARBA00025948"/>
    </source>
</evidence>
<sequence length="630" mass="70573">MKPAPFDVLVVGAGHAGCEAALASARLGQKTLLLTQNLDTIGLMSCNPAVGGIGKGQLVKEIDALGGQMALVTDQAGIHFRLLNTSAGRAVRSSRVQVDRQLYRQIMHAIVEKTENLFLRQGTCARILTRGKTAIGIATETGEHFYSKTVIIAPGTFLSGLVHIGLIHFPAGRLGEAPANLLSQNLKELGFRLGRFKTGTPPRIDIRTVELERLHRQEGDHPPRPFSFWSVQPLENRAACYITWTTPKTHEIVKKGLKYSPLYTGIIKGRGVRYCPSIEDKIVKFAERERHHIFIEPEGTNTIELYPNGISTSLPIEIQEKMLHSIPGLENCRLLRPGYAIEHDFVDPTQLYPTLETRLVKNLYFAGQINGTTGYEEAAAQGLIAGINAALRAQDKPPFLLSRAESYIGVLIDDLVTKGTDEPYRMFTARVEFRLLLREDNADLRLSPKGYELGLLDQNRYSRVQEKKSQFDQTLNWLKTCRIYPSARVNRLLKRLNTTPLKQSASALELLRRPEIDLQALFGLTESAPQIPVPVQELVEVEVKYEGYIERMKRQQLHFNELEQLRIPENIDYYQIPGLSTEIREKLTRVRPASIGQAQRIPGVTPAAIFALTVYLDKKPVPAKILQTKK</sequence>
<dbReference type="NCBIfam" id="TIGR00136">
    <property type="entry name" value="mnmG_gidA"/>
    <property type="match status" value="1"/>
</dbReference>
<keyword evidence="6 12" id="KW-0285">Flavoprotein</keyword>
<dbReference type="GO" id="GO:0002098">
    <property type="term" value="P:tRNA wobble uridine modification"/>
    <property type="evidence" value="ECO:0007669"/>
    <property type="project" value="InterPro"/>
</dbReference>
<evidence type="ECO:0000256" key="3">
    <source>
        <dbReference type="ARBA" id="ARBA00007653"/>
    </source>
</evidence>
<dbReference type="AlphaFoldDB" id="A0A7V3PTY1"/>
<comment type="caution">
    <text evidence="14">The sequence shown here is derived from an EMBL/GenBank/DDBJ whole genome shotgun (WGS) entry which is preliminary data.</text>
</comment>
<evidence type="ECO:0000256" key="4">
    <source>
        <dbReference type="ARBA" id="ARBA00020461"/>
    </source>
</evidence>
<evidence type="ECO:0000256" key="5">
    <source>
        <dbReference type="ARBA" id="ARBA00022490"/>
    </source>
</evidence>
<protein>
    <recommendedName>
        <fullName evidence="4 12">tRNA uridine 5-carboxymethylaminomethyl modification enzyme MnmG</fullName>
    </recommendedName>
    <alternativeName>
        <fullName evidence="11 12">Glucose-inhibited division protein A</fullName>
    </alternativeName>
</protein>
<comment type="subunit">
    <text evidence="10 12">Homodimer. Heterotetramer of two MnmE and two MnmG subunits.</text>
</comment>
<dbReference type="FunFam" id="3.50.50.60:FF:000002">
    <property type="entry name" value="tRNA uridine 5-carboxymethylaminomethyl modification enzyme MnmG"/>
    <property type="match status" value="1"/>
</dbReference>
<dbReference type="Gene3D" id="1.10.150.570">
    <property type="entry name" value="GidA associated domain, C-terminal subdomain"/>
    <property type="match status" value="1"/>
</dbReference>
<dbReference type="Gene3D" id="3.50.50.60">
    <property type="entry name" value="FAD/NAD(P)-binding domain"/>
    <property type="match status" value="2"/>
</dbReference>
<comment type="function">
    <text evidence="2 12">NAD-binding protein involved in the addition of a carboxymethylaminomethyl (cmnm) group at the wobble position (U34) of certain tRNAs, forming tRNA-cmnm(5)s(2)U34.</text>
</comment>
<reference evidence="14" key="1">
    <citation type="journal article" date="2020" name="mSystems">
        <title>Genome- and Community-Level Interaction Insights into Carbon Utilization and Element Cycling Functions of Hydrothermarchaeota in Hydrothermal Sediment.</title>
        <authorList>
            <person name="Zhou Z."/>
            <person name="Liu Y."/>
            <person name="Xu W."/>
            <person name="Pan J."/>
            <person name="Luo Z.H."/>
            <person name="Li M."/>
        </authorList>
    </citation>
    <scope>NUCLEOTIDE SEQUENCE [LARGE SCALE GENOMIC DNA]</scope>
    <source>
        <strain evidence="14">SpSt-914</strain>
    </source>
</reference>
<comment type="caution">
    <text evidence="12">Lacks conserved residue(s) required for the propagation of feature annotation.</text>
</comment>
<comment type="subcellular location">
    <subcellularLocation>
        <location evidence="12">Cytoplasm</location>
    </subcellularLocation>
</comment>
<organism evidence="14">
    <name type="scientific">candidate division WOR-3 bacterium</name>
    <dbReference type="NCBI Taxonomy" id="2052148"/>
    <lineage>
        <taxon>Bacteria</taxon>
        <taxon>Bacteria division WOR-3</taxon>
    </lineage>
</organism>
<dbReference type="PROSITE" id="PS01281">
    <property type="entry name" value="GIDA_2"/>
    <property type="match status" value="1"/>
</dbReference>
<feature type="binding site" evidence="12">
    <location>
        <begin position="271"/>
        <end position="285"/>
    </location>
    <ligand>
        <name>NAD(+)</name>
        <dbReference type="ChEBI" id="CHEBI:57540"/>
    </ligand>
</feature>
<dbReference type="Pfam" id="PF21680">
    <property type="entry name" value="GIDA_C_1st"/>
    <property type="match status" value="1"/>
</dbReference>
<dbReference type="GO" id="GO:0050660">
    <property type="term" value="F:flavin adenine dinucleotide binding"/>
    <property type="evidence" value="ECO:0007669"/>
    <property type="project" value="UniProtKB-UniRule"/>
</dbReference>
<evidence type="ECO:0000256" key="2">
    <source>
        <dbReference type="ARBA" id="ARBA00003717"/>
    </source>
</evidence>
<dbReference type="InterPro" id="IPR026904">
    <property type="entry name" value="MnmG_C"/>
</dbReference>
<evidence type="ECO:0000256" key="12">
    <source>
        <dbReference type="HAMAP-Rule" id="MF_00129"/>
    </source>
</evidence>
<dbReference type="PANTHER" id="PTHR11806:SF0">
    <property type="entry name" value="PROTEIN MTO1 HOMOLOG, MITOCHONDRIAL"/>
    <property type="match status" value="1"/>
</dbReference>
<dbReference type="Pfam" id="PF13932">
    <property type="entry name" value="SAM_GIDA_C"/>
    <property type="match status" value="1"/>
</dbReference>
<dbReference type="InterPro" id="IPR004416">
    <property type="entry name" value="MnmG"/>
</dbReference>
<dbReference type="InterPro" id="IPR002218">
    <property type="entry name" value="MnmG-rel"/>
</dbReference>
<dbReference type="FunFam" id="1.10.10.1800:FF:000001">
    <property type="entry name" value="tRNA uridine 5-carboxymethylaminomethyl modification enzyme MnmG"/>
    <property type="match status" value="1"/>
</dbReference>
<dbReference type="PRINTS" id="PR00411">
    <property type="entry name" value="PNDRDTASEI"/>
</dbReference>
<gene>
    <name evidence="12 14" type="primary">mnmG</name>
    <name evidence="12" type="synonym">gidA</name>
    <name evidence="14" type="ORF">ENX16_04535</name>
</gene>
<dbReference type="InterPro" id="IPR047001">
    <property type="entry name" value="MnmG_C_subdom"/>
</dbReference>
<dbReference type="SMART" id="SM01228">
    <property type="entry name" value="GIDA_assoc_3"/>
    <property type="match status" value="1"/>
</dbReference>
<dbReference type="Pfam" id="PF01134">
    <property type="entry name" value="GIDA"/>
    <property type="match status" value="1"/>
</dbReference>
<dbReference type="EMBL" id="DTMZ01000102">
    <property type="protein sequence ID" value="HGD13327.1"/>
    <property type="molecule type" value="Genomic_DNA"/>
</dbReference>
<dbReference type="PANTHER" id="PTHR11806">
    <property type="entry name" value="GLUCOSE INHIBITED DIVISION PROTEIN A"/>
    <property type="match status" value="1"/>
</dbReference>
<dbReference type="FunFam" id="1.10.150.570:FF:000001">
    <property type="entry name" value="tRNA uridine 5-carboxymethylaminomethyl modification enzyme MnmG"/>
    <property type="match status" value="1"/>
</dbReference>
<dbReference type="GO" id="GO:0030488">
    <property type="term" value="P:tRNA methylation"/>
    <property type="evidence" value="ECO:0007669"/>
    <property type="project" value="TreeGrafter"/>
</dbReference>
<keyword evidence="8 12" id="KW-0274">FAD</keyword>
<name>A0A7V3PTY1_UNCW3</name>
<dbReference type="HAMAP" id="MF_00129">
    <property type="entry name" value="MnmG_GidA"/>
    <property type="match status" value="1"/>
</dbReference>
<dbReference type="PROSITE" id="PS01280">
    <property type="entry name" value="GIDA_1"/>
    <property type="match status" value="1"/>
</dbReference>
<dbReference type="InterPro" id="IPR044920">
    <property type="entry name" value="MnmG_C_subdom_sf"/>
</dbReference>
<dbReference type="Gene3D" id="1.10.10.1800">
    <property type="entry name" value="tRNA uridine 5-carboxymethylaminomethyl modification enzyme MnmG/GidA"/>
    <property type="match status" value="1"/>
</dbReference>